<proteinExistence type="predicted"/>
<dbReference type="AlphaFoldDB" id="A0A0D1X6I2"/>
<dbReference type="Proteomes" id="UP000054302">
    <property type="component" value="Unassembled WGS sequence"/>
</dbReference>
<reference evidence="2 3" key="1">
    <citation type="submission" date="2015-01" db="EMBL/GenBank/DDBJ databases">
        <title>The Genome Sequence of Exophiala mesophila CBS40295.</title>
        <authorList>
            <consortium name="The Broad Institute Genomics Platform"/>
            <person name="Cuomo C."/>
            <person name="de Hoog S."/>
            <person name="Gorbushina A."/>
            <person name="Stielow B."/>
            <person name="Teixiera M."/>
            <person name="Abouelleil A."/>
            <person name="Chapman S.B."/>
            <person name="Priest M."/>
            <person name="Young S.K."/>
            <person name="Wortman J."/>
            <person name="Nusbaum C."/>
            <person name="Birren B."/>
        </authorList>
    </citation>
    <scope>NUCLEOTIDE SEQUENCE [LARGE SCALE GENOMIC DNA]</scope>
    <source>
        <strain evidence="2 3">CBS 40295</strain>
    </source>
</reference>
<dbReference type="GeneID" id="27319038"/>
<evidence type="ECO:0000313" key="2">
    <source>
        <dbReference type="EMBL" id="KIV97440.1"/>
    </source>
</evidence>
<name>A0A0D1X6I2_EXOME</name>
<organism evidence="2 3">
    <name type="scientific">Exophiala mesophila</name>
    <name type="common">Black yeast-like fungus</name>
    <dbReference type="NCBI Taxonomy" id="212818"/>
    <lineage>
        <taxon>Eukaryota</taxon>
        <taxon>Fungi</taxon>
        <taxon>Dikarya</taxon>
        <taxon>Ascomycota</taxon>
        <taxon>Pezizomycotina</taxon>
        <taxon>Eurotiomycetes</taxon>
        <taxon>Chaetothyriomycetidae</taxon>
        <taxon>Chaetothyriales</taxon>
        <taxon>Herpotrichiellaceae</taxon>
        <taxon>Exophiala</taxon>
    </lineage>
</organism>
<dbReference type="EMBL" id="KN847520">
    <property type="protein sequence ID" value="KIV97440.1"/>
    <property type="molecule type" value="Genomic_DNA"/>
</dbReference>
<feature type="coiled-coil region" evidence="1">
    <location>
        <begin position="156"/>
        <end position="183"/>
    </location>
</feature>
<keyword evidence="3" id="KW-1185">Reference proteome</keyword>
<evidence type="ECO:0000256" key="1">
    <source>
        <dbReference type="SAM" id="Coils"/>
    </source>
</evidence>
<dbReference type="VEuPathDB" id="FungiDB:PV10_01193"/>
<keyword evidence="1" id="KW-0175">Coiled coil</keyword>
<evidence type="ECO:0000313" key="3">
    <source>
        <dbReference type="Proteomes" id="UP000054302"/>
    </source>
</evidence>
<protein>
    <submittedName>
        <fullName evidence="2">Uncharacterized protein</fullName>
    </submittedName>
</protein>
<gene>
    <name evidence="2" type="ORF">PV10_01193</name>
</gene>
<sequence length="213" mass="24158">MACPPCLHDAMNALISNKMSVLTKLPPWARSNPFDTDGSVEKLLARIALNTQTANSFLDRANAASDITDAPWLRKYTTTLKTNELFSADTLDLARGLLDLQIQLYVDLRRCSVDKTGERVWKGLGLLPGKPIGCIVDQLRIMESEVEKDLQVWRGLLRLGLIVRFLERELERLETKRNMEDQKQHEVQDTGGDKVMQMLEEFFSGHDPTEESN</sequence>
<accession>A0A0D1X6I2</accession>
<dbReference type="HOGENOM" id="CLU_1294405_0_0_1"/>
<dbReference type="RefSeq" id="XP_016229014.1">
    <property type="nucleotide sequence ID" value="XM_016365365.1"/>
</dbReference>